<dbReference type="AlphaFoldDB" id="A0A1G8CX15"/>
<dbReference type="EMBL" id="FNDT01000001">
    <property type="protein sequence ID" value="SDH50031.1"/>
    <property type="molecule type" value="Genomic_DNA"/>
</dbReference>
<feature type="domain" description="DUF559" evidence="1">
    <location>
        <begin position="188"/>
        <end position="268"/>
    </location>
</feature>
<dbReference type="Gene3D" id="3.40.960.10">
    <property type="entry name" value="VSR Endonuclease"/>
    <property type="match status" value="1"/>
</dbReference>
<name>A0A1G8CX15_9MICC</name>
<dbReference type="Proteomes" id="UP000199258">
    <property type="component" value="Unassembled WGS sequence"/>
</dbReference>
<dbReference type="SUPFAM" id="SSF52980">
    <property type="entry name" value="Restriction endonuclease-like"/>
    <property type="match status" value="1"/>
</dbReference>
<dbReference type="OrthoDB" id="5144556at2"/>
<dbReference type="InterPro" id="IPR011335">
    <property type="entry name" value="Restrct_endonuc-II-like"/>
</dbReference>
<evidence type="ECO:0000313" key="2">
    <source>
        <dbReference type="EMBL" id="SDH50031.1"/>
    </source>
</evidence>
<dbReference type="Pfam" id="PF04480">
    <property type="entry name" value="DUF559"/>
    <property type="match status" value="1"/>
</dbReference>
<dbReference type="InterPro" id="IPR007569">
    <property type="entry name" value="DUF559"/>
</dbReference>
<reference evidence="2 3" key="1">
    <citation type="submission" date="2016-10" db="EMBL/GenBank/DDBJ databases">
        <authorList>
            <person name="de Groot N.N."/>
        </authorList>
    </citation>
    <scope>NUCLEOTIDE SEQUENCE [LARGE SCALE GENOMIC DNA]</scope>
    <source>
        <strain evidence="2 3">NP_1H</strain>
    </source>
</reference>
<gene>
    <name evidence="2" type="ORF">SAMN04488693_101413</name>
</gene>
<proteinExistence type="predicted"/>
<evidence type="ECO:0000313" key="3">
    <source>
        <dbReference type="Proteomes" id="UP000199258"/>
    </source>
</evidence>
<sequence>MDTLGLMRNWGGVARTGMLLDTGVTNGRSQPTSVAASYYDCGLGALALPDARHDFLTAIRNDGFLTCVSAASHYGLWLHTPSPLLHLNCLHARSKDVVNHRSRSVPAHPYLPLVGLVDVLVHALHCLPGDQAAVIVESALRRGDTVRSFLLERLEGPRNGKARAALDRVTGCAESPIEVVARLLFRDAGIRLQTQVPIRGVGRVDFLLEGILIVEVDGDAFHSSRKERTRDRRRDNAALEQGYPSLHFGYEDIMFNQEKVLSQVMAVLARTRRR</sequence>
<protein>
    <recommendedName>
        <fullName evidence="1">DUF559 domain-containing protein</fullName>
    </recommendedName>
</protein>
<evidence type="ECO:0000259" key="1">
    <source>
        <dbReference type="Pfam" id="PF04480"/>
    </source>
</evidence>
<dbReference type="STRING" id="335973.SAMN04488693_101413"/>
<keyword evidence="3" id="KW-1185">Reference proteome</keyword>
<organism evidence="2 3">
    <name type="scientific">Arthrobacter subterraneus</name>
    <dbReference type="NCBI Taxonomy" id="335973"/>
    <lineage>
        <taxon>Bacteria</taxon>
        <taxon>Bacillati</taxon>
        <taxon>Actinomycetota</taxon>
        <taxon>Actinomycetes</taxon>
        <taxon>Micrococcales</taxon>
        <taxon>Micrococcaceae</taxon>
        <taxon>Arthrobacter</taxon>
    </lineage>
</organism>
<accession>A0A1G8CX15</accession>